<proteinExistence type="predicted"/>
<feature type="compositionally biased region" description="Low complexity" evidence="1">
    <location>
        <begin position="70"/>
        <end position="83"/>
    </location>
</feature>
<feature type="compositionally biased region" description="Low complexity" evidence="1">
    <location>
        <begin position="10"/>
        <end position="21"/>
    </location>
</feature>
<sequence>MTNPQDNPVTPSQPTPSDSSTPSPPSTTPQPRRRRVKMLARKTVASGALSKKLNEKLKASQVQDSDSFKSASEGEGPGSSNSEKAQKSPSKVSSSLTKNLEHRFVLVGPIRDVELPELGRSGGKKKSGKEKEREGECGEVRGKGKGVVDHSPTAELSISAIFGVVQKNIKESGKKSGGSGSRETNEGLLNLSSQGNEPGSSIGETTADLLKNVGLRSKEKKNSHTKTPSAAKPSKKRKVSSPTTTETDWPKGRATRSRVKKSESDLQKGRSTRSRVKQSESDLQKALAESKKKKMDKGKGKIAESSEAVDRTRSAVKGKQVRVSKDEEWSGEEENEFDCEQDKPTKFGKRNILKGRLLKDLVEPGMVRLVDTLAT</sequence>
<dbReference type="AlphaFoldDB" id="A0A1S3X167"/>
<reference evidence="2" key="1">
    <citation type="submission" date="2025-08" db="UniProtKB">
        <authorList>
            <consortium name="RefSeq"/>
        </authorList>
    </citation>
    <scope>IDENTIFICATION</scope>
</reference>
<name>A0A1S3X167_TOBAC</name>
<dbReference type="KEGG" id="nta:107760161"/>
<protein>
    <submittedName>
        <fullName evidence="2">Uncharacterized protein</fullName>
    </submittedName>
</protein>
<feature type="compositionally biased region" description="Basic residues" evidence="1">
    <location>
        <begin position="31"/>
        <end position="40"/>
    </location>
</feature>
<dbReference type="RefSeq" id="XP_016433664.1">
    <property type="nucleotide sequence ID" value="XM_016578178.1"/>
</dbReference>
<feature type="region of interest" description="Disordered" evidence="1">
    <location>
        <begin position="1"/>
        <end position="154"/>
    </location>
</feature>
<feature type="compositionally biased region" description="Basic and acidic residues" evidence="1">
    <location>
        <begin position="297"/>
        <end position="313"/>
    </location>
</feature>
<dbReference type="PaxDb" id="4097-A0A1S3X167"/>
<organism evidence="2">
    <name type="scientific">Nicotiana tabacum</name>
    <name type="common">Common tobacco</name>
    <dbReference type="NCBI Taxonomy" id="4097"/>
    <lineage>
        <taxon>Eukaryota</taxon>
        <taxon>Viridiplantae</taxon>
        <taxon>Streptophyta</taxon>
        <taxon>Embryophyta</taxon>
        <taxon>Tracheophyta</taxon>
        <taxon>Spermatophyta</taxon>
        <taxon>Magnoliopsida</taxon>
        <taxon>eudicotyledons</taxon>
        <taxon>Gunneridae</taxon>
        <taxon>Pentapetalae</taxon>
        <taxon>asterids</taxon>
        <taxon>lamiids</taxon>
        <taxon>Solanales</taxon>
        <taxon>Solanaceae</taxon>
        <taxon>Nicotianoideae</taxon>
        <taxon>Nicotianeae</taxon>
        <taxon>Nicotiana</taxon>
    </lineage>
</organism>
<gene>
    <name evidence="2" type="primary">LOC107760161</name>
</gene>
<feature type="compositionally biased region" description="Polar residues" evidence="1">
    <location>
        <begin position="190"/>
        <end position="204"/>
    </location>
</feature>
<evidence type="ECO:0000313" key="2">
    <source>
        <dbReference type="RefSeq" id="XP_016433664.1"/>
    </source>
</evidence>
<feature type="compositionally biased region" description="Polar residues" evidence="1">
    <location>
        <begin position="60"/>
        <end position="69"/>
    </location>
</feature>
<feature type="compositionally biased region" description="Polar residues" evidence="1">
    <location>
        <begin position="87"/>
        <end position="98"/>
    </location>
</feature>
<feature type="region of interest" description="Disordered" evidence="1">
    <location>
        <begin position="171"/>
        <end position="343"/>
    </location>
</feature>
<accession>A0A1S3X167</accession>
<feature type="compositionally biased region" description="Basic and acidic residues" evidence="1">
    <location>
        <begin position="129"/>
        <end position="148"/>
    </location>
</feature>
<evidence type="ECO:0000256" key="1">
    <source>
        <dbReference type="SAM" id="MobiDB-lite"/>
    </source>
</evidence>
<feature type="compositionally biased region" description="Acidic residues" evidence="1">
    <location>
        <begin position="329"/>
        <end position="339"/>
    </location>
</feature>